<dbReference type="AlphaFoldDB" id="K7L9U6"/>
<organism evidence="2">
    <name type="scientific">Glycine max</name>
    <name type="common">Soybean</name>
    <name type="synonym">Glycine hispida</name>
    <dbReference type="NCBI Taxonomy" id="3847"/>
    <lineage>
        <taxon>Eukaryota</taxon>
        <taxon>Viridiplantae</taxon>
        <taxon>Streptophyta</taxon>
        <taxon>Embryophyta</taxon>
        <taxon>Tracheophyta</taxon>
        <taxon>Spermatophyta</taxon>
        <taxon>Magnoliopsida</taxon>
        <taxon>eudicotyledons</taxon>
        <taxon>Gunneridae</taxon>
        <taxon>Pentapetalae</taxon>
        <taxon>rosids</taxon>
        <taxon>fabids</taxon>
        <taxon>Fabales</taxon>
        <taxon>Fabaceae</taxon>
        <taxon>Papilionoideae</taxon>
        <taxon>50 kb inversion clade</taxon>
        <taxon>NPAAA clade</taxon>
        <taxon>indigoferoid/millettioid clade</taxon>
        <taxon>Phaseoleae</taxon>
        <taxon>Glycine</taxon>
        <taxon>Glycine subgen. Soja</taxon>
    </lineage>
</organism>
<evidence type="ECO:0000313" key="4">
    <source>
        <dbReference type="Proteomes" id="UP000008827"/>
    </source>
</evidence>
<reference evidence="2" key="3">
    <citation type="submission" date="2018-07" db="EMBL/GenBank/DDBJ databases">
        <title>WGS assembly of Glycine max.</title>
        <authorList>
            <person name="Schmutz J."/>
            <person name="Cannon S."/>
            <person name="Schlueter J."/>
            <person name="Ma J."/>
            <person name="Mitros T."/>
            <person name="Nelson W."/>
            <person name="Hyten D."/>
            <person name="Song Q."/>
            <person name="Thelen J."/>
            <person name="Cheng J."/>
            <person name="Xu D."/>
            <person name="Hellsten U."/>
            <person name="May G."/>
            <person name="Yu Y."/>
            <person name="Sakurai T."/>
            <person name="Umezawa T."/>
            <person name="Bhattacharyya M."/>
            <person name="Sandhu D."/>
            <person name="Valliyodan B."/>
            <person name="Lindquist E."/>
            <person name="Peto M."/>
            <person name="Grant D."/>
            <person name="Shu S."/>
            <person name="Goodstein D."/>
            <person name="Barry K."/>
            <person name="Futrell-Griggs M."/>
            <person name="Abernathy B."/>
            <person name="Du J."/>
            <person name="Tian Z."/>
            <person name="Zhu L."/>
            <person name="Gill N."/>
            <person name="Joshi T."/>
            <person name="Libault M."/>
            <person name="Sethuraman A."/>
            <person name="Zhang X."/>
            <person name="Shinozaki K."/>
            <person name="Nguyen H."/>
            <person name="Wing R."/>
            <person name="Cregan P."/>
            <person name="Specht J."/>
            <person name="Grimwood J."/>
            <person name="Rokhsar D."/>
            <person name="Stacey G."/>
            <person name="Shoemaker R."/>
            <person name="Jackson S."/>
        </authorList>
    </citation>
    <scope>NUCLEOTIDE SEQUENCE</scope>
    <source>
        <tissue evidence="2">Callus</tissue>
    </source>
</reference>
<name>K7L9U6_SOYBN</name>
<dbReference type="Proteomes" id="UP000008827">
    <property type="component" value="Chromosome 8"/>
</dbReference>
<dbReference type="EnsemblPlants" id="KRH45924">
    <property type="protein sequence ID" value="KRH45924"/>
    <property type="gene ID" value="GLYMA_08G301400"/>
</dbReference>
<dbReference type="InterPro" id="IPR055695">
    <property type="entry name" value="DUF7271"/>
</dbReference>
<dbReference type="InParanoid" id="K7L9U6"/>
<protein>
    <recommendedName>
        <fullName evidence="1">DUF7271 domain-containing protein</fullName>
    </recommendedName>
</protein>
<evidence type="ECO:0000313" key="2">
    <source>
        <dbReference type="EMBL" id="KRH45924.1"/>
    </source>
</evidence>
<gene>
    <name evidence="2" type="ORF">GLYMA_08G301400</name>
</gene>
<evidence type="ECO:0000313" key="3">
    <source>
        <dbReference type="EnsemblPlants" id="KRH45924"/>
    </source>
</evidence>
<reference evidence="2 3" key="1">
    <citation type="journal article" date="2010" name="Nature">
        <title>Genome sequence of the palaeopolyploid soybean.</title>
        <authorList>
            <person name="Schmutz J."/>
            <person name="Cannon S.B."/>
            <person name="Schlueter J."/>
            <person name="Ma J."/>
            <person name="Mitros T."/>
            <person name="Nelson W."/>
            <person name="Hyten D.L."/>
            <person name="Song Q."/>
            <person name="Thelen J.J."/>
            <person name="Cheng J."/>
            <person name="Xu D."/>
            <person name="Hellsten U."/>
            <person name="May G.D."/>
            <person name="Yu Y."/>
            <person name="Sakurai T."/>
            <person name="Umezawa T."/>
            <person name="Bhattacharyya M.K."/>
            <person name="Sandhu D."/>
            <person name="Valliyodan B."/>
            <person name="Lindquist E."/>
            <person name="Peto M."/>
            <person name="Grant D."/>
            <person name="Shu S."/>
            <person name="Goodstein D."/>
            <person name="Barry K."/>
            <person name="Futrell-Griggs M."/>
            <person name="Abernathy B."/>
            <person name="Du J."/>
            <person name="Tian Z."/>
            <person name="Zhu L."/>
            <person name="Gill N."/>
            <person name="Joshi T."/>
            <person name="Libault M."/>
            <person name="Sethuraman A."/>
            <person name="Zhang X.-C."/>
            <person name="Shinozaki K."/>
            <person name="Nguyen H.T."/>
            <person name="Wing R.A."/>
            <person name="Cregan P."/>
            <person name="Specht J."/>
            <person name="Grimwood J."/>
            <person name="Rokhsar D."/>
            <person name="Stacey G."/>
            <person name="Shoemaker R.C."/>
            <person name="Jackson S.A."/>
        </authorList>
    </citation>
    <scope>NUCLEOTIDE SEQUENCE</scope>
    <source>
        <strain evidence="3">cv. Williams 82</strain>
        <tissue evidence="2">Callus</tissue>
    </source>
</reference>
<dbReference type="Gramene" id="KRH45924">
    <property type="protein sequence ID" value="KRH45924"/>
    <property type="gene ID" value="GLYMA_08G301400"/>
</dbReference>
<keyword evidence="4" id="KW-1185">Reference proteome</keyword>
<dbReference type="EMBL" id="CM000841">
    <property type="protein sequence ID" value="KRH45924.1"/>
    <property type="molecule type" value="Genomic_DNA"/>
</dbReference>
<dbReference type="Pfam" id="PF23935">
    <property type="entry name" value="DUF7271"/>
    <property type="match status" value="1"/>
</dbReference>
<proteinExistence type="predicted"/>
<dbReference type="PaxDb" id="3847-GLYMA08G41305.1"/>
<reference evidence="3" key="2">
    <citation type="submission" date="2018-02" db="UniProtKB">
        <authorList>
            <consortium name="EnsemblPlants"/>
        </authorList>
    </citation>
    <scope>IDENTIFICATION</scope>
    <source>
        <strain evidence="3">Williams 82</strain>
    </source>
</reference>
<dbReference type="HOGENOM" id="CLU_2188715_0_0_1"/>
<accession>K7L9U6</accession>
<evidence type="ECO:0000259" key="1">
    <source>
        <dbReference type="Pfam" id="PF23935"/>
    </source>
</evidence>
<sequence>MVTGTTLSMDSRTSEEASTMKVLWSVLLHLSFDIHFMPPLHIQTCARPPTTSITYVFIVDVTHLLISRPSPLFLPPDASDLVDALTQYMTVQRSSGRRHIWRISMHNGL</sequence>
<feature type="domain" description="DUF7271" evidence="1">
    <location>
        <begin position="30"/>
        <end position="59"/>
    </location>
</feature>